<feature type="domain" description="RING-type" evidence="17">
    <location>
        <begin position="57"/>
        <end position="118"/>
    </location>
</feature>
<keyword evidence="19" id="KW-1185">Reference proteome</keyword>
<keyword evidence="13" id="KW-1133">Transmembrane helix</keyword>
<evidence type="ECO:0000256" key="3">
    <source>
        <dbReference type="ARBA" id="ARBA00004906"/>
    </source>
</evidence>
<keyword evidence="10" id="KW-0833">Ubl conjugation pathway</keyword>
<comment type="similarity">
    <text evidence="4">Belongs to the HRD1 family.</text>
</comment>
<keyword evidence="12" id="KW-0862">Zinc</keyword>
<dbReference type="GO" id="GO:0008270">
    <property type="term" value="F:zinc ion binding"/>
    <property type="evidence" value="ECO:0007669"/>
    <property type="project" value="UniProtKB-KW"/>
</dbReference>
<proteinExistence type="inferred from homology"/>
<evidence type="ECO:0000256" key="4">
    <source>
        <dbReference type="ARBA" id="ARBA00010089"/>
    </source>
</evidence>
<evidence type="ECO:0000313" key="19">
    <source>
        <dbReference type="Proteomes" id="UP001211907"/>
    </source>
</evidence>
<dbReference type="InterPro" id="IPR001841">
    <property type="entry name" value="Znf_RING"/>
</dbReference>
<evidence type="ECO:0000256" key="12">
    <source>
        <dbReference type="ARBA" id="ARBA00022833"/>
    </source>
</evidence>
<dbReference type="PROSITE" id="PS50089">
    <property type="entry name" value="ZF_RING_2"/>
    <property type="match status" value="1"/>
</dbReference>
<protein>
    <recommendedName>
        <fullName evidence="5">RING-type E3 ubiquitin transferase</fullName>
        <ecNumber evidence="5">2.3.2.27</ecNumber>
    </recommendedName>
</protein>
<evidence type="ECO:0000256" key="14">
    <source>
        <dbReference type="ARBA" id="ARBA00023136"/>
    </source>
</evidence>
<dbReference type="GO" id="GO:0036503">
    <property type="term" value="P:ERAD pathway"/>
    <property type="evidence" value="ECO:0007669"/>
    <property type="project" value="TreeGrafter"/>
</dbReference>
<name>A0AAD5XH97_9FUNG</name>
<dbReference type="CDD" id="cd16479">
    <property type="entry name" value="RING-H2_synoviolin"/>
    <property type="match status" value="1"/>
</dbReference>
<keyword evidence="6" id="KW-0808">Transferase</keyword>
<evidence type="ECO:0000256" key="6">
    <source>
        <dbReference type="ARBA" id="ARBA00022679"/>
    </source>
</evidence>
<reference evidence="18" key="1">
    <citation type="submission" date="2020-05" db="EMBL/GenBank/DDBJ databases">
        <title>Phylogenomic resolution of chytrid fungi.</title>
        <authorList>
            <person name="Stajich J.E."/>
            <person name="Amses K."/>
            <person name="Simmons R."/>
            <person name="Seto K."/>
            <person name="Myers J."/>
            <person name="Bonds A."/>
            <person name="Quandt C.A."/>
            <person name="Barry K."/>
            <person name="Liu P."/>
            <person name="Grigoriev I."/>
            <person name="Longcore J.E."/>
            <person name="James T.Y."/>
        </authorList>
    </citation>
    <scope>NUCLEOTIDE SEQUENCE</scope>
    <source>
        <strain evidence="18">JEL0513</strain>
    </source>
</reference>
<dbReference type="Pfam" id="PF25563">
    <property type="entry name" value="TPR_SYVN1_N"/>
    <property type="match status" value="1"/>
</dbReference>
<dbReference type="InterPro" id="IPR013083">
    <property type="entry name" value="Znf_RING/FYVE/PHD"/>
</dbReference>
<evidence type="ECO:0000256" key="10">
    <source>
        <dbReference type="ARBA" id="ARBA00022786"/>
    </source>
</evidence>
<evidence type="ECO:0000313" key="18">
    <source>
        <dbReference type="EMBL" id="KAJ3120176.1"/>
    </source>
</evidence>
<dbReference type="GO" id="GO:0043161">
    <property type="term" value="P:proteasome-mediated ubiquitin-dependent protein catabolic process"/>
    <property type="evidence" value="ECO:0007669"/>
    <property type="project" value="TreeGrafter"/>
</dbReference>
<dbReference type="Proteomes" id="UP001211907">
    <property type="component" value="Unassembled WGS sequence"/>
</dbReference>
<accession>A0AAD5XH97</accession>
<evidence type="ECO:0000256" key="8">
    <source>
        <dbReference type="ARBA" id="ARBA00022723"/>
    </source>
</evidence>
<evidence type="ECO:0000256" key="13">
    <source>
        <dbReference type="ARBA" id="ARBA00022989"/>
    </source>
</evidence>
<keyword evidence="11" id="KW-0256">Endoplasmic reticulum</keyword>
<dbReference type="SUPFAM" id="SSF57850">
    <property type="entry name" value="RING/U-box"/>
    <property type="match status" value="1"/>
</dbReference>
<dbReference type="InterPro" id="IPR024766">
    <property type="entry name" value="Znf_RING_H2"/>
</dbReference>
<comment type="pathway">
    <text evidence="3">Protein modification; protein ubiquitination.</text>
</comment>
<dbReference type="SMART" id="SM00184">
    <property type="entry name" value="RING"/>
    <property type="match status" value="1"/>
</dbReference>
<evidence type="ECO:0000256" key="15">
    <source>
        <dbReference type="PROSITE-ProRule" id="PRU00175"/>
    </source>
</evidence>
<sequence length="353" mass="38593">MHFYGFPLHILRDLYMVMRSFVQRCRDLVQYHRATRNMNQRYPDATEAELAATDRVCIICREEMIVANANAQQPQPVAGAAAGATRHVVAKKLACGHIFHMNCLRSWLERQQSCPTCRRSVLEPPPAPAAVAAAAAAAAPVPVVVQQQHDALIQAMQALLQQQQQRYQATHSHPQIHQHHPQAPSRDQHTNNANVAQIGVSSGSADRISAPEHSSATREVAIDTIDRLSTSAASHTFATPQTGVSNIGSSNNVVYPFTLTPLSSLSPSQLTPKLPPLEKLSDTDLKLLEGQTRENAISRLGEINEIQKHLAAISVRLAQVIEIMPRQAADTFSGSEIGGFQAEDDVKKGKEKL</sequence>
<dbReference type="Pfam" id="PF12678">
    <property type="entry name" value="zf-rbx1"/>
    <property type="match status" value="1"/>
</dbReference>
<dbReference type="InterPro" id="IPR057992">
    <property type="entry name" value="TPR_SYVN1_N"/>
</dbReference>
<comment type="subcellular location">
    <subcellularLocation>
        <location evidence="2">Endoplasmic reticulum membrane</location>
        <topology evidence="2">Multi-pass membrane protein</topology>
    </subcellularLocation>
</comment>
<dbReference type="InterPro" id="IPR050731">
    <property type="entry name" value="HRD1_E3_ubiq-ligases"/>
</dbReference>
<dbReference type="EC" id="2.3.2.27" evidence="5"/>
<evidence type="ECO:0000256" key="1">
    <source>
        <dbReference type="ARBA" id="ARBA00000900"/>
    </source>
</evidence>
<comment type="catalytic activity">
    <reaction evidence="1">
        <text>S-ubiquitinyl-[E2 ubiquitin-conjugating enzyme]-L-cysteine + [acceptor protein]-L-lysine = [E2 ubiquitin-conjugating enzyme]-L-cysteine + N(6)-ubiquitinyl-[acceptor protein]-L-lysine.</text>
        <dbReference type="EC" id="2.3.2.27"/>
    </reaction>
</comment>
<comment type="caution">
    <text evidence="18">The sequence shown here is derived from an EMBL/GenBank/DDBJ whole genome shotgun (WGS) entry which is preliminary data.</text>
</comment>
<dbReference type="AlphaFoldDB" id="A0AAD5XH97"/>
<organism evidence="18 19">
    <name type="scientific">Physocladia obscura</name>
    <dbReference type="NCBI Taxonomy" id="109957"/>
    <lineage>
        <taxon>Eukaryota</taxon>
        <taxon>Fungi</taxon>
        <taxon>Fungi incertae sedis</taxon>
        <taxon>Chytridiomycota</taxon>
        <taxon>Chytridiomycota incertae sedis</taxon>
        <taxon>Chytridiomycetes</taxon>
        <taxon>Chytridiales</taxon>
        <taxon>Chytriomycetaceae</taxon>
        <taxon>Physocladia</taxon>
    </lineage>
</organism>
<dbReference type="Gene3D" id="3.30.40.10">
    <property type="entry name" value="Zinc/RING finger domain, C3HC4 (zinc finger)"/>
    <property type="match status" value="1"/>
</dbReference>
<evidence type="ECO:0000256" key="16">
    <source>
        <dbReference type="SAM" id="MobiDB-lite"/>
    </source>
</evidence>
<dbReference type="EMBL" id="JADGJH010000986">
    <property type="protein sequence ID" value="KAJ3120176.1"/>
    <property type="molecule type" value="Genomic_DNA"/>
</dbReference>
<evidence type="ECO:0000256" key="9">
    <source>
        <dbReference type="ARBA" id="ARBA00022771"/>
    </source>
</evidence>
<dbReference type="GO" id="GO:0061630">
    <property type="term" value="F:ubiquitin protein ligase activity"/>
    <property type="evidence" value="ECO:0007669"/>
    <property type="project" value="UniProtKB-EC"/>
</dbReference>
<gene>
    <name evidence="18" type="primary">HRD1</name>
    <name evidence="18" type="ORF">HK100_012909</name>
</gene>
<dbReference type="PANTHER" id="PTHR22763:SF184">
    <property type="entry name" value="E3 UBIQUITIN-PROTEIN LIGASE SYNOVIOLIN"/>
    <property type="match status" value="1"/>
</dbReference>
<keyword evidence="9 15" id="KW-0863">Zinc-finger</keyword>
<keyword evidence="7" id="KW-0812">Transmembrane</keyword>
<evidence type="ECO:0000256" key="7">
    <source>
        <dbReference type="ARBA" id="ARBA00022692"/>
    </source>
</evidence>
<keyword evidence="8" id="KW-0479">Metal-binding</keyword>
<dbReference type="GO" id="GO:0005789">
    <property type="term" value="C:endoplasmic reticulum membrane"/>
    <property type="evidence" value="ECO:0007669"/>
    <property type="project" value="UniProtKB-SubCell"/>
</dbReference>
<evidence type="ECO:0000259" key="17">
    <source>
        <dbReference type="PROSITE" id="PS50089"/>
    </source>
</evidence>
<keyword evidence="14" id="KW-0472">Membrane</keyword>
<evidence type="ECO:0000256" key="11">
    <source>
        <dbReference type="ARBA" id="ARBA00022824"/>
    </source>
</evidence>
<evidence type="ECO:0000256" key="5">
    <source>
        <dbReference type="ARBA" id="ARBA00012483"/>
    </source>
</evidence>
<dbReference type="PANTHER" id="PTHR22763">
    <property type="entry name" value="RING ZINC FINGER PROTEIN"/>
    <property type="match status" value="1"/>
</dbReference>
<feature type="compositionally biased region" description="Low complexity" evidence="16">
    <location>
        <begin position="164"/>
        <end position="173"/>
    </location>
</feature>
<evidence type="ECO:0000256" key="2">
    <source>
        <dbReference type="ARBA" id="ARBA00004477"/>
    </source>
</evidence>
<dbReference type="InterPro" id="IPR058051">
    <property type="entry name" value="Znf_RING_synoviolin"/>
</dbReference>
<feature type="region of interest" description="Disordered" evidence="16">
    <location>
        <begin position="164"/>
        <end position="189"/>
    </location>
</feature>